<name>A0A0C3DFK5_9AGAM</name>
<sequence>HCKRELTHVVWKVLLDEEFIDAYQNGIVVKCYDGKYRRVFPCIFTHSADYPEKVLLAMVRDKGVCPCPWCLIPKTK</sequence>
<proteinExistence type="predicted"/>
<reference evidence="2" key="2">
    <citation type="submission" date="2015-01" db="EMBL/GenBank/DDBJ databases">
        <title>Evolutionary Origins and Diversification of the Mycorrhizal Mutualists.</title>
        <authorList>
            <consortium name="DOE Joint Genome Institute"/>
            <consortium name="Mycorrhizal Genomics Consortium"/>
            <person name="Kohler A."/>
            <person name="Kuo A."/>
            <person name="Nagy L.G."/>
            <person name="Floudas D."/>
            <person name="Copeland A."/>
            <person name="Barry K.W."/>
            <person name="Cichocki N."/>
            <person name="Veneault-Fourrey C."/>
            <person name="LaButti K."/>
            <person name="Lindquist E.A."/>
            <person name="Lipzen A."/>
            <person name="Lundell T."/>
            <person name="Morin E."/>
            <person name="Murat C."/>
            <person name="Riley R."/>
            <person name="Ohm R."/>
            <person name="Sun H."/>
            <person name="Tunlid A."/>
            <person name="Henrissat B."/>
            <person name="Grigoriev I.V."/>
            <person name="Hibbett D.S."/>
            <person name="Martin F."/>
        </authorList>
    </citation>
    <scope>NUCLEOTIDE SEQUENCE [LARGE SCALE GENOMIC DNA]</scope>
    <source>
        <strain evidence="2">Foug A</strain>
    </source>
</reference>
<feature type="non-terminal residue" evidence="1">
    <location>
        <position position="1"/>
    </location>
</feature>
<dbReference type="AlphaFoldDB" id="A0A0C3DFK5"/>
<feature type="non-terminal residue" evidence="1">
    <location>
        <position position="76"/>
    </location>
</feature>
<evidence type="ECO:0000313" key="2">
    <source>
        <dbReference type="Proteomes" id="UP000053989"/>
    </source>
</evidence>
<dbReference type="STRING" id="1036808.A0A0C3DFK5"/>
<evidence type="ECO:0000313" key="1">
    <source>
        <dbReference type="EMBL" id="KIM55149.1"/>
    </source>
</evidence>
<organism evidence="1 2">
    <name type="scientific">Scleroderma citrinum Foug A</name>
    <dbReference type="NCBI Taxonomy" id="1036808"/>
    <lineage>
        <taxon>Eukaryota</taxon>
        <taxon>Fungi</taxon>
        <taxon>Dikarya</taxon>
        <taxon>Basidiomycota</taxon>
        <taxon>Agaricomycotina</taxon>
        <taxon>Agaricomycetes</taxon>
        <taxon>Agaricomycetidae</taxon>
        <taxon>Boletales</taxon>
        <taxon>Sclerodermatineae</taxon>
        <taxon>Sclerodermataceae</taxon>
        <taxon>Scleroderma</taxon>
    </lineage>
</organism>
<protein>
    <submittedName>
        <fullName evidence="1">Uncharacterized protein</fullName>
    </submittedName>
</protein>
<dbReference type="HOGENOM" id="CLU_170045_1_1_1"/>
<dbReference type="Pfam" id="PF18759">
    <property type="entry name" value="Plavaka"/>
    <property type="match status" value="1"/>
</dbReference>
<dbReference type="EMBL" id="KN822140">
    <property type="protein sequence ID" value="KIM55149.1"/>
    <property type="molecule type" value="Genomic_DNA"/>
</dbReference>
<dbReference type="Proteomes" id="UP000053989">
    <property type="component" value="Unassembled WGS sequence"/>
</dbReference>
<dbReference type="OrthoDB" id="3208495at2759"/>
<dbReference type="InterPro" id="IPR041078">
    <property type="entry name" value="Plavaka"/>
</dbReference>
<reference evidence="1 2" key="1">
    <citation type="submission" date="2014-04" db="EMBL/GenBank/DDBJ databases">
        <authorList>
            <consortium name="DOE Joint Genome Institute"/>
            <person name="Kuo A."/>
            <person name="Kohler A."/>
            <person name="Nagy L.G."/>
            <person name="Floudas D."/>
            <person name="Copeland A."/>
            <person name="Barry K.W."/>
            <person name="Cichocki N."/>
            <person name="Veneault-Fourrey C."/>
            <person name="LaButti K."/>
            <person name="Lindquist E.A."/>
            <person name="Lipzen A."/>
            <person name="Lundell T."/>
            <person name="Morin E."/>
            <person name="Murat C."/>
            <person name="Sun H."/>
            <person name="Tunlid A."/>
            <person name="Henrissat B."/>
            <person name="Grigoriev I.V."/>
            <person name="Hibbett D.S."/>
            <person name="Martin F."/>
            <person name="Nordberg H.P."/>
            <person name="Cantor M.N."/>
            <person name="Hua S.X."/>
        </authorList>
    </citation>
    <scope>NUCLEOTIDE SEQUENCE [LARGE SCALE GENOMIC DNA]</scope>
    <source>
        <strain evidence="1 2">Foug A</strain>
    </source>
</reference>
<accession>A0A0C3DFK5</accession>
<keyword evidence="2" id="KW-1185">Reference proteome</keyword>
<dbReference type="InParanoid" id="A0A0C3DFK5"/>
<gene>
    <name evidence="1" type="ORF">SCLCIDRAFT_88985</name>
</gene>